<organism evidence="4 5">
    <name type="scientific">Hymenoscyphus fraxineus</name>
    <dbReference type="NCBI Taxonomy" id="746836"/>
    <lineage>
        <taxon>Eukaryota</taxon>
        <taxon>Fungi</taxon>
        <taxon>Dikarya</taxon>
        <taxon>Ascomycota</taxon>
        <taxon>Pezizomycotina</taxon>
        <taxon>Leotiomycetes</taxon>
        <taxon>Helotiales</taxon>
        <taxon>Helotiaceae</taxon>
        <taxon>Hymenoscyphus</taxon>
    </lineage>
</organism>
<dbReference type="OrthoDB" id="286301at2759"/>
<feature type="region of interest" description="Disordered" evidence="1">
    <location>
        <begin position="214"/>
        <end position="234"/>
    </location>
</feature>
<feature type="signal peptide" evidence="2">
    <location>
        <begin position="1"/>
        <end position="17"/>
    </location>
</feature>
<feature type="compositionally biased region" description="Low complexity" evidence="1">
    <location>
        <begin position="44"/>
        <end position="57"/>
    </location>
</feature>
<keyword evidence="2" id="KW-0732">Signal</keyword>
<dbReference type="InterPro" id="IPR050904">
    <property type="entry name" value="Adhesion/Biosynth-related"/>
</dbReference>
<dbReference type="SMART" id="SM00554">
    <property type="entry name" value="FAS1"/>
    <property type="match status" value="2"/>
</dbReference>
<evidence type="ECO:0000256" key="1">
    <source>
        <dbReference type="SAM" id="MobiDB-lite"/>
    </source>
</evidence>
<dbReference type="GO" id="GO:0000329">
    <property type="term" value="C:fungal-type vacuole membrane"/>
    <property type="evidence" value="ECO:0007669"/>
    <property type="project" value="TreeGrafter"/>
</dbReference>
<sequence length="492" mass="50578">MHLTYIFPLALTAVVSANIVKDPMPAAAIGQPAAEMPASMPMPAAAEAAPPMSENAPKTPGADSSSSGKDVTKTLAQILDENKAKLSTLNTLLGMEPGLLQMLSSMKDLTILAPSNAAFTKFEASAGNKAQVANKMMLAGILEYHVLKGMHMASSIPTKMVFLPSLLGAPMNMTGTGRTMGAAMKRRAMMEMEGMSGNMEGMEGMPGMAGMAPEAAAGPGSSAATNSTSSNSTSIMSNVSGGQVVGVVKNGNRVEVMSGFKEIATVETADLMYNGGVVHIIDNVMAVPRTVSSTALDSQLTALVGALKNTNLVTAVDTTRDVTVFAPNNDAFKAIGGTASTLDMQQLSTVLQYHVVRGTVGYSTLLTMGLANRTLTTLAGNRLMVTVTQNKVFVNSAQVVNADVLVNNGVMHVINEVMNPRNTTGVPNPAATVAPIAFEGARPGDQVPFTSGINPTTTAPSAATRTNAGSANENPIRGAVGAAALFGFVAAL</sequence>
<accession>A0A9N9KRZ5</accession>
<dbReference type="Pfam" id="PF02469">
    <property type="entry name" value="Fasciclin"/>
    <property type="match status" value="2"/>
</dbReference>
<dbReference type="FunFam" id="2.30.180.10:FF:000032">
    <property type="entry name" value="Fasciclin domain-containing protein, putative"/>
    <property type="match status" value="1"/>
</dbReference>
<feature type="domain" description="FAS1" evidence="3">
    <location>
        <begin position="287"/>
        <end position="418"/>
    </location>
</feature>
<name>A0A9N9KRZ5_9HELO</name>
<feature type="region of interest" description="Disordered" evidence="1">
    <location>
        <begin position="44"/>
        <end position="70"/>
    </location>
</feature>
<evidence type="ECO:0000313" key="5">
    <source>
        <dbReference type="Proteomes" id="UP000696280"/>
    </source>
</evidence>
<reference evidence="4" key="1">
    <citation type="submission" date="2021-07" db="EMBL/GenBank/DDBJ databases">
        <authorList>
            <person name="Durling M."/>
        </authorList>
    </citation>
    <scope>NUCLEOTIDE SEQUENCE</scope>
</reference>
<proteinExistence type="predicted"/>
<gene>
    <name evidence="4" type="ORF">HYFRA_00003244</name>
</gene>
<dbReference type="PANTHER" id="PTHR10900">
    <property type="entry name" value="PERIOSTIN-RELATED"/>
    <property type="match status" value="1"/>
</dbReference>
<comment type="caution">
    <text evidence="4">The sequence shown here is derived from an EMBL/GenBank/DDBJ whole genome shotgun (WGS) entry which is preliminary data.</text>
</comment>
<evidence type="ECO:0000256" key="2">
    <source>
        <dbReference type="SAM" id="SignalP"/>
    </source>
</evidence>
<evidence type="ECO:0000313" key="4">
    <source>
        <dbReference type="EMBL" id="CAG8953050.1"/>
    </source>
</evidence>
<keyword evidence="5" id="KW-1185">Reference proteome</keyword>
<feature type="domain" description="FAS1" evidence="3">
    <location>
        <begin position="72"/>
        <end position="285"/>
    </location>
</feature>
<dbReference type="PROSITE" id="PS50213">
    <property type="entry name" value="FAS1"/>
    <property type="match status" value="2"/>
</dbReference>
<dbReference type="PANTHER" id="PTHR10900:SF77">
    <property type="entry name" value="FI19380P1"/>
    <property type="match status" value="1"/>
</dbReference>
<dbReference type="SUPFAM" id="SSF82153">
    <property type="entry name" value="FAS1 domain"/>
    <property type="match status" value="2"/>
</dbReference>
<dbReference type="EMBL" id="CAJVRL010000049">
    <property type="protein sequence ID" value="CAG8953050.1"/>
    <property type="molecule type" value="Genomic_DNA"/>
</dbReference>
<dbReference type="InterPro" id="IPR036378">
    <property type="entry name" value="FAS1_dom_sf"/>
</dbReference>
<dbReference type="GO" id="GO:0016236">
    <property type="term" value="P:macroautophagy"/>
    <property type="evidence" value="ECO:0007669"/>
    <property type="project" value="TreeGrafter"/>
</dbReference>
<dbReference type="AlphaFoldDB" id="A0A9N9KRZ5"/>
<dbReference type="Gene3D" id="2.30.180.10">
    <property type="entry name" value="FAS1 domain"/>
    <property type="match status" value="2"/>
</dbReference>
<feature type="chain" id="PRO_5040121077" description="FAS1 domain-containing protein" evidence="2">
    <location>
        <begin position="18"/>
        <end position="492"/>
    </location>
</feature>
<protein>
    <recommendedName>
        <fullName evidence="3">FAS1 domain-containing protein</fullName>
    </recommendedName>
</protein>
<evidence type="ECO:0000259" key="3">
    <source>
        <dbReference type="PROSITE" id="PS50213"/>
    </source>
</evidence>
<dbReference type="Proteomes" id="UP000696280">
    <property type="component" value="Unassembled WGS sequence"/>
</dbReference>
<dbReference type="InterPro" id="IPR000782">
    <property type="entry name" value="FAS1_domain"/>
</dbReference>